<dbReference type="GO" id="GO:0003676">
    <property type="term" value="F:nucleic acid binding"/>
    <property type="evidence" value="ECO:0007669"/>
    <property type="project" value="InterPro"/>
</dbReference>
<dbReference type="GO" id="GO:0004523">
    <property type="term" value="F:RNA-DNA hybrid ribonuclease activity"/>
    <property type="evidence" value="ECO:0007669"/>
    <property type="project" value="InterPro"/>
</dbReference>
<dbReference type="AlphaFoldDB" id="A0AAV2GPL7"/>
<dbReference type="EMBL" id="OZ034822">
    <property type="protein sequence ID" value="CAL1411748.1"/>
    <property type="molecule type" value="Genomic_DNA"/>
</dbReference>
<feature type="domain" description="RNase H type-1" evidence="1">
    <location>
        <begin position="2"/>
        <end position="55"/>
    </location>
</feature>
<dbReference type="PANTHER" id="PTHR34023:SF4">
    <property type="entry name" value="RNASE H TYPE-1 DOMAIN-CONTAINING PROTEIN"/>
    <property type="match status" value="1"/>
</dbReference>
<evidence type="ECO:0000313" key="3">
    <source>
        <dbReference type="Proteomes" id="UP001497516"/>
    </source>
</evidence>
<name>A0AAV2GPL7_9ROSI</name>
<protein>
    <recommendedName>
        <fullName evidence="1">RNase H type-1 domain-containing protein</fullName>
    </recommendedName>
</protein>
<accession>A0AAV2GPL7</accession>
<gene>
    <name evidence="2" type="ORF">LTRI10_LOCUS51087</name>
</gene>
<sequence length="88" mass="9903">MDSRGAMELIQSASEGSPYCNLVFHIRQLLGREWKAVIKHVLREANVVVDFLASMGHSYNVDVITSPISSLNYLLLHNVLTFSPLELF</sequence>
<proteinExistence type="predicted"/>
<evidence type="ECO:0000259" key="1">
    <source>
        <dbReference type="Pfam" id="PF13456"/>
    </source>
</evidence>
<reference evidence="2 3" key="1">
    <citation type="submission" date="2024-04" db="EMBL/GenBank/DDBJ databases">
        <authorList>
            <person name="Fracassetti M."/>
        </authorList>
    </citation>
    <scope>NUCLEOTIDE SEQUENCE [LARGE SCALE GENOMIC DNA]</scope>
</reference>
<evidence type="ECO:0000313" key="2">
    <source>
        <dbReference type="EMBL" id="CAL1411748.1"/>
    </source>
</evidence>
<dbReference type="InterPro" id="IPR002156">
    <property type="entry name" value="RNaseH_domain"/>
</dbReference>
<organism evidence="2 3">
    <name type="scientific">Linum trigynum</name>
    <dbReference type="NCBI Taxonomy" id="586398"/>
    <lineage>
        <taxon>Eukaryota</taxon>
        <taxon>Viridiplantae</taxon>
        <taxon>Streptophyta</taxon>
        <taxon>Embryophyta</taxon>
        <taxon>Tracheophyta</taxon>
        <taxon>Spermatophyta</taxon>
        <taxon>Magnoliopsida</taxon>
        <taxon>eudicotyledons</taxon>
        <taxon>Gunneridae</taxon>
        <taxon>Pentapetalae</taxon>
        <taxon>rosids</taxon>
        <taxon>fabids</taxon>
        <taxon>Malpighiales</taxon>
        <taxon>Linaceae</taxon>
        <taxon>Linum</taxon>
    </lineage>
</organism>
<dbReference type="Proteomes" id="UP001497516">
    <property type="component" value="Chromosome 9"/>
</dbReference>
<keyword evidence="3" id="KW-1185">Reference proteome</keyword>
<dbReference type="Pfam" id="PF13456">
    <property type="entry name" value="RVT_3"/>
    <property type="match status" value="1"/>
</dbReference>
<dbReference type="PANTHER" id="PTHR34023">
    <property type="entry name" value="RNASE H DOMAIN-CONTAINING PROTEIN"/>
    <property type="match status" value="1"/>
</dbReference>